<dbReference type="EMBL" id="RPFW01000004">
    <property type="protein sequence ID" value="TVZ03622.1"/>
    <property type="molecule type" value="Genomic_DNA"/>
</dbReference>
<evidence type="ECO:0000256" key="1">
    <source>
        <dbReference type="SAM" id="Phobius"/>
    </source>
</evidence>
<dbReference type="AlphaFoldDB" id="A0A6P2BX23"/>
<feature type="transmembrane region" description="Helical" evidence="1">
    <location>
        <begin position="23"/>
        <end position="42"/>
    </location>
</feature>
<feature type="transmembrane region" description="Helical" evidence="1">
    <location>
        <begin position="54"/>
        <end position="81"/>
    </location>
</feature>
<proteinExistence type="predicted"/>
<keyword evidence="3" id="KW-1185">Reference proteome</keyword>
<protein>
    <submittedName>
        <fullName evidence="2">DUF4233 domain-containing protein</fullName>
    </submittedName>
</protein>
<sequence length="97" mass="9810">MEAVVVLLAIVPAKQLGHASGATAGAVCGAIAVVALLLCGVVGRGRAGLYAGSVFQALVIAAGVVLPAMYILGVIFAALWFTGIWLGRKWEHAAPAR</sequence>
<organism evidence="2 3">
    <name type="scientific">Trebonia kvetii</name>
    <dbReference type="NCBI Taxonomy" id="2480626"/>
    <lineage>
        <taxon>Bacteria</taxon>
        <taxon>Bacillati</taxon>
        <taxon>Actinomycetota</taxon>
        <taxon>Actinomycetes</taxon>
        <taxon>Streptosporangiales</taxon>
        <taxon>Treboniaceae</taxon>
        <taxon>Trebonia</taxon>
    </lineage>
</organism>
<dbReference type="Pfam" id="PF14017">
    <property type="entry name" value="DUF4233"/>
    <property type="match status" value="1"/>
</dbReference>
<keyword evidence="1" id="KW-1133">Transmembrane helix</keyword>
<dbReference type="OrthoDB" id="3267755at2"/>
<keyword evidence="1" id="KW-0812">Transmembrane</keyword>
<reference evidence="2 3" key="1">
    <citation type="submission" date="2018-11" db="EMBL/GenBank/DDBJ databases">
        <title>Trebonia kvetii gen.nov., sp.nov., a novel acidophilic actinobacterium, and proposal of the new actinobacterial family Treboniaceae fam. nov.</title>
        <authorList>
            <person name="Rapoport D."/>
            <person name="Sagova-Mareckova M."/>
            <person name="Sedlacek I."/>
            <person name="Provaznik J."/>
            <person name="Kralova S."/>
            <person name="Pavlinic D."/>
            <person name="Benes V."/>
            <person name="Kopecky J."/>
        </authorList>
    </citation>
    <scope>NUCLEOTIDE SEQUENCE [LARGE SCALE GENOMIC DNA]</scope>
    <source>
        <strain evidence="2 3">15Tr583</strain>
    </source>
</reference>
<dbReference type="InterPro" id="IPR025327">
    <property type="entry name" value="DUF4233"/>
</dbReference>
<evidence type="ECO:0000313" key="2">
    <source>
        <dbReference type="EMBL" id="TVZ03622.1"/>
    </source>
</evidence>
<name>A0A6P2BX23_9ACTN</name>
<gene>
    <name evidence="2" type="ORF">EAS64_20215</name>
</gene>
<keyword evidence="1" id="KW-0472">Membrane</keyword>
<comment type="caution">
    <text evidence="2">The sequence shown here is derived from an EMBL/GenBank/DDBJ whole genome shotgun (WGS) entry which is preliminary data.</text>
</comment>
<accession>A0A6P2BX23</accession>
<dbReference type="Proteomes" id="UP000460272">
    <property type="component" value="Unassembled WGS sequence"/>
</dbReference>
<evidence type="ECO:0000313" key="3">
    <source>
        <dbReference type="Proteomes" id="UP000460272"/>
    </source>
</evidence>